<feature type="signal peptide" evidence="1">
    <location>
        <begin position="1"/>
        <end position="23"/>
    </location>
</feature>
<name>A1U3Z3_MARN8</name>
<protein>
    <submittedName>
        <fullName evidence="2">Uncharacterized protein</fullName>
    </submittedName>
</protein>
<dbReference type="HOGENOM" id="CLU_549572_0_0_6"/>
<organism evidence="2 3">
    <name type="scientific">Marinobacter nauticus (strain ATCC 700491 / DSM 11845 / VT8)</name>
    <name type="common">Marinobacter aquaeolei</name>
    <dbReference type="NCBI Taxonomy" id="351348"/>
    <lineage>
        <taxon>Bacteria</taxon>
        <taxon>Pseudomonadati</taxon>
        <taxon>Pseudomonadota</taxon>
        <taxon>Gammaproteobacteria</taxon>
        <taxon>Pseudomonadales</taxon>
        <taxon>Marinobacteraceae</taxon>
        <taxon>Marinobacter</taxon>
    </lineage>
</organism>
<evidence type="ECO:0000313" key="2">
    <source>
        <dbReference type="EMBL" id="ABM19712.1"/>
    </source>
</evidence>
<sequence precursor="true">MYKKILLSSAIAAAMGTAGVAQAAVDLDKPNGENPLVFAEEASIPAAGVVLDVTGAGATGGDSAVATAAVVADFGFTIGDGTSKYVRLTFQEALASALTVTDFDSDNASATFSISQGGQAGDTYVIVEVAAVGADVLQDEEFQFQPVAGASGPIKASSQNTRTISYTLYETAVDAVNQTNSLVTKSGQWITWAKGYNVACTAGTPDRIDVVNPTQFLAGVTGPETVSTAAISVNADVYTVGVPAAAVVVSDYFDLGSVAVVEGNTDAFIVANGGAITLNAIVPAAITAGDNSATFTSATTDGTDFNGVLAVTADGATEMVPSTYTLNVTGVGTETFDVGTVTTNCGSLQYSGSTDRLDFALTPNGAFQQFARITNPSQTAGAVTVTVYNDAGDAVTFPMGDITGVNGTLEAQGSTKLININDIYAAAQAEDPTFALAATGPDSRNKLRVEVRGEFGDDATEDGTTASDRLVERRVDGIYIQGLTVSRDNNAFFQTK</sequence>
<gene>
    <name evidence="2" type="ordered locus">Maqu_2637</name>
</gene>
<dbReference type="OrthoDB" id="6385787at2"/>
<dbReference type="Proteomes" id="UP000000998">
    <property type="component" value="Chromosome"/>
</dbReference>
<dbReference type="eggNOG" id="ENOG503346H">
    <property type="taxonomic scope" value="Bacteria"/>
</dbReference>
<proteinExistence type="predicted"/>
<reference evidence="3" key="1">
    <citation type="journal article" date="2011" name="Appl. Environ. Microbiol.">
        <title>Genomic potential of Marinobacter aquaeolei, a biogeochemical 'opportunitroph'.</title>
        <authorList>
            <person name="Singer E."/>
            <person name="Webb E.A."/>
            <person name="Nelson W.C."/>
            <person name="Heidelberg J.F."/>
            <person name="Ivanova N."/>
            <person name="Pati A."/>
            <person name="Edwards K.J."/>
        </authorList>
    </citation>
    <scope>NUCLEOTIDE SEQUENCE [LARGE SCALE GENOMIC DNA]</scope>
    <source>
        <strain evidence="3">ATCC 700491 / DSM 11845 / VT8</strain>
    </source>
</reference>
<dbReference type="KEGG" id="maq:Maqu_2637"/>
<dbReference type="EMBL" id="CP000514">
    <property type="protein sequence ID" value="ABM19712.1"/>
    <property type="molecule type" value="Genomic_DNA"/>
</dbReference>
<evidence type="ECO:0000313" key="3">
    <source>
        <dbReference type="Proteomes" id="UP000000998"/>
    </source>
</evidence>
<evidence type="ECO:0000256" key="1">
    <source>
        <dbReference type="SAM" id="SignalP"/>
    </source>
</evidence>
<accession>A1U3Z3</accession>
<dbReference type="AlphaFoldDB" id="A1U3Z3"/>
<feature type="chain" id="PRO_5002638783" evidence="1">
    <location>
        <begin position="24"/>
        <end position="496"/>
    </location>
</feature>
<dbReference type="RefSeq" id="WP_011786083.1">
    <property type="nucleotide sequence ID" value="NC_008740.1"/>
</dbReference>
<keyword evidence="1" id="KW-0732">Signal</keyword>